<evidence type="ECO:0000256" key="8">
    <source>
        <dbReference type="ARBA" id="ARBA00035914"/>
    </source>
</evidence>
<name>A0A075JFV1_9MICO</name>
<proteinExistence type="inferred from homology"/>
<dbReference type="AlphaFoldDB" id="A0A075JFV1"/>
<feature type="compositionally biased region" description="Low complexity" evidence="10">
    <location>
        <begin position="1"/>
        <end position="14"/>
    </location>
</feature>
<evidence type="ECO:0000256" key="5">
    <source>
        <dbReference type="ARBA" id="ARBA00022692"/>
    </source>
</evidence>
<keyword evidence="3" id="KW-1003">Cell membrane</keyword>
<feature type="transmembrane region" description="Helical" evidence="11">
    <location>
        <begin position="264"/>
        <end position="292"/>
    </location>
</feature>
<dbReference type="InterPro" id="IPR000292">
    <property type="entry name" value="For/NO2_transpt"/>
</dbReference>
<evidence type="ECO:0000313" key="12">
    <source>
        <dbReference type="EMBL" id="AIF40769.1"/>
    </source>
</evidence>
<dbReference type="KEGG" id="dni:HX89_07250"/>
<dbReference type="PROSITE" id="PS01005">
    <property type="entry name" value="FORMATE_NITRITE_TP_1"/>
    <property type="match status" value="1"/>
</dbReference>
<dbReference type="PANTHER" id="PTHR30520:SF10">
    <property type="entry name" value="FORMATE CHANNEL FOCA-RELATED"/>
    <property type="match status" value="1"/>
</dbReference>
<keyword evidence="2" id="KW-0813">Transport</keyword>
<keyword evidence="5 11" id="KW-0812">Transmembrane</keyword>
<dbReference type="InterPro" id="IPR024002">
    <property type="entry name" value="For/NO2_transpt_CS"/>
</dbReference>
<keyword evidence="7 11" id="KW-0472">Membrane</keyword>
<evidence type="ECO:0000256" key="9">
    <source>
        <dbReference type="ARBA" id="ARBA00049660"/>
    </source>
</evidence>
<feature type="transmembrane region" description="Helical" evidence="11">
    <location>
        <begin position="185"/>
        <end position="204"/>
    </location>
</feature>
<evidence type="ECO:0000256" key="3">
    <source>
        <dbReference type="ARBA" id="ARBA00022475"/>
    </source>
</evidence>
<feature type="transmembrane region" description="Helical" evidence="11">
    <location>
        <begin position="216"/>
        <end position="244"/>
    </location>
</feature>
<feature type="transmembrane region" description="Helical" evidence="11">
    <location>
        <begin position="94"/>
        <end position="120"/>
    </location>
</feature>
<evidence type="ECO:0000256" key="10">
    <source>
        <dbReference type="SAM" id="MobiDB-lite"/>
    </source>
</evidence>
<keyword evidence="4" id="KW-0997">Cell inner membrane</keyword>
<evidence type="ECO:0000256" key="1">
    <source>
        <dbReference type="ARBA" id="ARBA00004429"/>
    </source>
</evidence>
<dbReference type="EMBL" id="CP008889">
    <property type="protein sequence ID" value="AIF40769.1"/>
    <property type="molecule type" value="Genomic_DNA"/>
</dbReference>
<dbReference type="eggNOG" id="COG2116">
    <property type="taxonomic scope" value="Bacteria"/>
</dbReference>
<evidence type="ECO:0000256" key="4">
    <source>
        <dbReference type="ARBA" id="ARBA00022519"/>
    </source>
</evidence>
<sequence length="306" mass="32167">MAMSHPTDSSTPAAPVSPAPAAPPAASTAILPPEAIATAAEAAMAKRPVREPWRIAMLAVLGGAWIALGFVFYITTQTGASTMPWGISRTIGGVAFSVGLLLVIVTGAELFTSSTMTIIAKVVGRITWPQFALHWVIVWVFNFVGALLVAALCYFGGLQTNGKNGWGKVVLDGAAAKLHHSWGEAFVLGIFANLAVCLAVWMAFAGKTLVDKAFAVVGPVALFVATGLEHSIANMFFLPLAMIFKDHGGAKFLKGLDMSAYSDLTWTHVFVNNLLPVTLGNIIGGGLIAGLYQWYANRPKVEAAAV</sequence>
<dbReference type="NCBIfam" id="TIGR00790">
    <property type="entry name" value="fnt"/>
    <property type="match status" value="1"/>
</dbReference>
<keyword evidence="13" id="KW-1185">Reference proteome</keyword>
<dbReference type="Gene3D" id="1.20.1080.10">
    <property type="entry name" value="Glycerol uptake facilitator protein"/>
    <property type="match status" value="1"/>
</dbReference>
<evidence type="ECO:0000313" key="13">
    <source>
        <dbReference type="Proteomes" id="UP000027986"/>
    </source>
</evidence>
<dbReference type="Proteomes" id="UP000027986">
    <property type="component" value="Chromosome"/>
</dbReference>
<evidence type="ECO:0000256" key="6">
    <source>
        <dbReference type="ARBA" id="ARBA00022989"/>
    </source>
</evidence>
<dbReference type="Pfam" id="PF01226">
    <property type="entry name" value="Form_Nir_trans"/>
    <property type="match status" value="1"/>
</dbReference>
<dbReference type="InterPro" id="IPR023271">
    <property type="entry name" value="Aquaporin-like"/>
</dbReference>
<dbReference type="OrthoDB" id="9786493at2"/>
<feature type="transmembrane region" description="Helical" evidence="11">
    <location>
        <begin position="132"/>
        <end position="157"/>
    </location>
</feature>
<comment type="similarity">
    <text evidence="9">Belongs to the FNT transporter (TC 1.A.16) family.</text>
</comment>
<evidence type="ECO:0000256" key="2">
    <source>
        <dbReference type="ARBA" id="ARBA00022448"/>
    </source>
</evidence>
<gene>
    <name evidence="12" type="ORF">HX89_07250</name>
</gene>
<dbReference type="GO" id="GO:0015499">
    <property type="term" value="F:formate transmembrane transporter activity"/>
    <property type="evidence" value="ECO:0007669"/>
    <property type="project" value="TreeGrafter"/>
</dbReference>
<dbReference type="GO" id="GO:0005886">
    <property type="term" value="C:plasma membrane"/>
    <property type="evidence" value="ECO:0007669"/>
    <property type="project" value="UniProtKB-SubCell"/>
</dbReference>
<evidence type="ECO:0000256" key="11">
    <source>
        <dbReference type="SAM" id="Phobius"/>
    </source>
</evidence>
<feature type="region of interest" description="Disordered" evidence="10">
    <location>
        <begin position="1"/>
        <end position="26"/>
    </location>
</feature>
<reference evidence="12 13" key="1">
    <citation type="submission" date="2014-07" db="EMBL/GenBank/DDBJ databases">
        <title>Genome Sequencing of Dermacoccus nishinomiyaensis.</title>
        <authorList>
            <person name="Hong K.W."/>
            <person name="Chan K.G."/>
        </authorList>
    </citation>
    <scope>NUCLEOTIDE SEQUENCE [LARGE SCALE GENOMIC DNA]</scope>
    <source>
        <strain evidence="12 13">M25</strain>
    </source>
</reference>
<protein>
    <submittedName>
        <fullName evidence="12">Formate transporter</fullName>
    </submittedName>
</protein>
<accession>A0A075JFV1</accession>
<feature type="transmembrane region" description="Helical" evidence="11">
    <location>
        <begin position="55"/>
        <end position="74"/>
    </location>
</feature>
<evidence type="ECO:0000256" key="7">
    <source>
        <dbReference type="ARBA" id="ARBA00023136"/>
    </source>
</evidence>
<organism evidence="12 13">
    <name type="scientific">Dermacoccus nishinomiyaensis</name>
    <dbReference type="NCBI Taxonomy" id="1274"/>
    <lineage>
        <taxon>Bacteria</taxon>
        <taxon>Bacillati</taxon>
        <taxon>Actinomycetota</taxon>
        <taxon>Actinomycetes</taxon>
        <taxon>Micrococcales</taxon>
        <taxon>Dermacoccaceae</taxon>
        <taxon>Dermacoccus</taxon>
    </lineage>
</organism>
<keyword evidence="6 11" id="KW-1133">Transmembrane helix</keyword>
<comment type="subcellular location">
    <subcellularLocation>
        <location evidence="1">Cell inner membrane</location>
        <topology evidence="1">Multi-pass membrane protein</topology>
    </subcellularLocation>
</comment>
<dbReference type="HOGENOM" id="CLU_036896_3_0_11"/>
<comment type="catalytic activity">
    <reaction evidence="8">
        <text>formate(in) = formate(out)</text>
        <dbReference type="Rhea" id="RHEA:29679"/>
        <dbReference type="ChEBI" id="CHEBI:15740"/>
    </reaction>
</comment>
<dbReference type="PANTHER" id="PTHR30520">
    <property type="entry name" value="FORMATE TRANSPORTER-RELATED"/>
    <property type="match status" value="1"/>
</dbReference>